<evidence type="ECO:0000256" key="3">
    <source>
        <dbReference type="ARBA" id="ARBA00023125"/>
    </source>
</evidence>
<feature type="domain" description="HTH lysR-type" evidence="5">
    <location>
        <begin position="9"/>
        <end position="66"/>
    </location>
</feature>
<dbReference type="Pfam" id="PF03466">
    <property type="entry name" value="LysR_substrate"/>
    <property type="match status" value="1"/>
</dbReference>
<dbReference type="PANTHER" id="PTHR30126">
    <property type="entry name" value="HTH-TYPE TRANSCRIPTIONAL REGULATOR"/>
    <property type="match status" value="1"/>
</dbReference>
<evidence type="ECO:0000256" key="2">
    <source>
        <dbReference type="ARBA" id="ARBA00023015"/>
    </source>
</evidence>
<accession>A0ABT0BCA0</accession>
<dbReference type="InterPro" id="IPR000847">
    <property type="entry name" value="LysR_HTH_N"/>
</dbReference>
<dbReference type="PANTHER" id="PTHR30126:SF94">
    <property type="entry name" value="LYSR FAMILY TRANSCRIPTIONAL REGULATOR"/>
    <property type="match status" value="1"/>
</dbReference>
<dbReference type="InterPro" id="IPR005119">
    <property type="entry name" value="LysR_subst-bd"/>
</dbReference>
<protein>
    <submittedName>
        <fullName evidence="6">LysR family transcriptional regulator</fullName>
    </submittedName>
</protein>
<evidence type="ECO:0000256" key="4">
    <source>
        <dbReference type="ARBA" id="ARBA00023163"/>
    </source>
</evidence>
<keyword evidence="2" id="KW-0805">Transcription regulation</keyword>
<evidence type="ECO:0000313" key="7">
    <source>
        <dbReference type="Proteomes" id="UP001162881"/>
    </source>
</evidence>
<reference evidence="6" key="1">
    <citation type="submission" date="2022-03" db="EMBL/GenBank/DDBJ databases">
        <title>Identification of a novel bacterium isolated from mangrove sediments.</title>
        <authorList>
            <person name="Pan X."/>
        </authorList>
    </citation>
    <scope>NUCLEOTIDE SEQUENCE</scope>
    <source>
        <strain evidence="6">B1949</strain>
    </source>
</reference>
<proteinExistence type="inferred from homology"/>
<name>A0ABT0BCA0_9SPHN</name>
<keyword evidence="7" id="KW-1185">Reference proteome</keyword>
<dbReference type="RefSeq" id="WP_244018829.1">
    <property type="nucleotide sequence ID" value="NZ_JALHLF010000022.1"/>
</dbReference>
<evidence type="ECO:0000259" key="5">
    <source>
        <dbReference type="PROSITE" id="PS50931"/>
    </source>
</evidence>
<dbReference type="Gene3D" id="1.10.10.10">
    <property type="entry name" value="Winged helix-like DNA-binding domain superfamily/Winged helix DNA-binding domain"/>
    <property type="match status" value="1"/>
</dbReference>
<dbReference type="Pfam" id="PF00126">
    <property type="entry name" value="HTH_1"/>
    <property type="match status" value="1"/>
</dbReference>
<dbReference type="InterPro" id="IPR036388">
    <property type="entry name" value="WH-like_DNA-bd_sf"/>
</dbReference>
<comment type="caution">
    <text evidence="6">The sequence shown here is derived from an EMBL/GenBank/DDBJ whole genome shotgun (WGS) entry which is preliminary data.</text>
</comment>
<dbReference type="PRINTS" id="PR00039">
    <property type="entry name" value="HTHLYSR"/>
</dbReference>
<evidence type="ECO:0000313" key="6">
    <source>
        <dbReference type="EMBL" id="MCJ2182668.1"/>
    </source>
</evidence>
<dbReference type="SUPFAM" id="SSF46785">
    <property type="entry name" value="Winged helix' DNA-binding domain"/>
    <property type="match status" value="1"/>
</dbReference>
<evidence type="ECO:0000256" key="1">
    <source>
        <dbReference type="ARBA" id="ARBA00009437"/>
    </source>
</evidence>
<dbReference type="Gene3D" id="3.40.190.10">
    <property type="entry name" value="Periplasmic binding protein-like II"/>
    <property type="match status" value="2"/>
</dbReference>
<comment type="similarity">
    <text evidence="1">Belongs to the LysR transcriptional regulatory family.</text>
</comment>
<dbReference type="SUPFAM" id="SSF53850">
    <property type="entry name" value="Periplasmic binding protein-like II"/>
    <property type="match status" value="1"/>
</dbReference>
<dbReference type="InterPro" id="IPR036390">
    <property type="entry name" value="WH_DNA-bd_sf"/>
</dbReference>
<dbReference type="Proteomes" id="UP001162881">
    <property type="component" value="Unassembled WGS sequence"/>
</dbReference>
<sequence length="319" mass="35355">MASEPQGELPLRALRIFVTLAECGVMSEAAGRLGITQARVSQTIRSLEERFGIQLVSRDRRPVALTRPGQILHQKALELLDLEGHVHTALRDAALIKRPALHLAAATSFVDVVGGHLVPMIEDLASGWRITAGLSPDHVAMLLSRKADMIVTVDDLMEDQADLARFELVREPYVLALPHSAREVPDLAELVQTKPLIRYGASGSTGRQIMRHLARMNLKPVKTVEIESVLGQMTMIANNQGWGLTTPLCYASAPSFHRRVMLAPISKGAFRRQLTLICREREDEEAAARIAEAARTVLRGEVLARMLEDYPWLEDKFLV</sequence>
<keyword evidence="3" id="KW-0238">DNA-binding</keyword>
<organism evidence="6 7">
    <name type="scientific">Novosphingobium organovorum</name>
    <dbReference type="NCBI Taxonomy" id="2930092"/>
    <lineage>
        <taxon>Bacteria</taxon>
        <taxon>Pseudomonadati</taxon>
        <taxon>Pseudomonadota</taxon>
        <taxon>Alphaproteobacteria</taxon>
        <taxon>Sphingomonadales</taxon>
        <taxon>Sphingomonadaceae</taxon>
        <taxon>Novosphingobium</taxon>
    </lineage>
</organism>
<dbReference type="EMBL" id="JALHLF010000022">
    <property type="protein sequence ID" value="MCJ2182668.1"/>
    <property type="molecule type" value="Genomic_DNA"/>
</dbReference>
<gene>
    <name evidence="6" type="ORF">MTR62_08195</name>
</gene>
<dbReference type="PROSITE" id="PS50931">
    <property type="entry name" value="HTH_LYSR"/>
    <property type="match status" value="1"/>
</dbReference>
<keyword evidence="4" id="KW-0804">Transcription</keyword>